<proteinExistence type="predicted"/>
<accession>A0A154PG09</accession>
<evidence type="ECO:0000313" key="1">
    <source>
        <dbReference type="EMBL" id="KZC10374.1"/>
    </source>
</evidence>
<dbReference type="Proteomes" id="UP000076502">
    <property type="component" value="Unassembled WGS sequence"/>
</dbReference>
<evidence type="ECO:0000313" key="2">
    <source>
        <dbReference type="Proteomes" id="UP000076502"/>
    </source>
</evidence>
<sequence length="171" mass="20625">MIYDEEDRHEYDFDHECLEYIQGISRNCDWSADQVRELRQFRESVFLERRLHKGGGDRFRSKVQGIMKLVKHRLDEWDTYLKYVKNCIMMERRLSLCCAICTNRRRSYRTYNTFVKHLDTHDLSAFDGVRMDYSTLQRYIKYAAEVIENGDIEGTCFPEDMDNDDRPNVHI</sequence>
<name>A0A154PG09_DUFNO</name>
<dbReference type="EMBL" id="KQ434889">
    <property type="protein sequence ID" value="KZC10374.1"/>
    <property type="molecule type" value="Genomic_DNA"/>
</dbReference>
<organism evidence="1 2">
    <name type="scientific">Dufourea novaeangliae</name>
    <name type="common">Sweat bee</name>
    <dbReference type="NCBI Taxonomy" id="178035"/>
    <lineage>
        <taxon>Eukaryota</taxon>
        <taxon>Metazoa</taxon>
        <taxon>Ecdysozoa</taxon>
        <taxon>Arthropoda</taxon>
        <taxon>Hexapoda</taxon>
        <taxon>Insecta</taxon>
        <taxon>Pterygota</taxon>
        <taxon>Neoptera</taxon>
        <taxon>Endopterygota</taxon>
        <taxon>Hymenoptera</taxon>
        <taxon>Apocrita</taxon>
        <taxon>Aculeata</taxon>
        <taxon>Apoidea</taxon>
        <taxon>Anthophila</taxon>
        <taxon>Halictidae</taxon>
        <taxon>Rophitinae</taxon>
        <taxon>Dufourea</taxon>
    </lineage>
</organism>
<gene>
    <name evidence="1" type="ORF">WN55_01490</name>
</gene>
<reference evidence="1 2" key="1">
    <citation type="submission" date="2015-07" db="EMBL/GenBank/DDBJ databases">
        <title>The genome of Dufourea novaeangliae.</title>
        <authorList>
            <person name="Pan H."/>
            <person name="Kapheim K."/>
        </authorList>
    </citation>
    <scope>NUCLEOTIDE SEQUENCE [LARGE SCALE GENOMIC DNA]</scope>
    <source>
        <strain evidence="1">0120121106</strain>
        <tissue evidence="1">Whole body</tissue>
    </source>
</reference>
<dbReference type="AlphaFoldDB" id="A0A154PG09"/>
<keyword evidence="2" id="KW-1185">Reference proteome</keyword>
<protein>
    <submittedName>
        <fullName evidence="1">Uncharacterized protein</fullName>
    </submittedName>
</protein>